<name>A0AB35BVC6_9GAMM</name>
<dbReference type="PROSITE" id="PS00059">
    <property type="entry name" value="ADH_ZINC"/>
    <property type="match status" value="1"/>
</dbReference>
<dbReference type="InterPro" id="IPR011032">
    <property type="entry name" value="GroES-like_sf"/>
</dbReference>
<sequence>MKAAVWHGREDIRIEDKALSPLKDNEVTIRVAWAGICGSDLHEFEEGPVFIPTQARDGLTGGLAPLTMGHEFSGVVEAVGKNVTEYKVGDRVSVNPTITHGKRSEYDDIYDGFSFIGLHCDGGFADFVNVPESAVYHLPDHLSLETAALIEPTAVAVQAVKEGSLRFGDTVAVFGAGPIGLVTIAAAKAGGATKVIALDLSDSRLEMAKAMGATHIINSGKEDAVTAVRNIVPRGVDVAFEVAGVQQTVEQSINVTRPRGTMVIISIFAAPITWHPMQLINTGVKVTSSIAYSPSSFQETIDLMASGQLDVTPIVTKKIAFDEIVKEGFETLVSDKTQAKILVTLSGEQ</sequence>
<dbReference type="PANTHER" id="PTHR43401:SF2">
    <property type="entry name" value="L-THREONINE 3-DEHYDROGENASE"/>
    <property type="match status" value="1"/>
</dbReference>
<dbReference type="GO" id="GO:0008270">
    <property type="term" value="F:zinc ion binding"/>
    <property type="evidence" value="ECO:0007669"/>
    <property type="project" value="InterPro"/>
</dbReference>
<proteinExistence type="inferred from homology"/>
<feature type="domain" description="Enoyl reductase (ER)" evidence="8">
    <location>
        <begin position="8"/>
        <end position="343"/>
    </location>
</feature>
<evidence type="ECO:0000313" key="9">
    <source>
        <dbReference type="EMBL" id="MBS7823933.1"/>
    </source>
</evidence>
<dbReference type="Pfam" id="PF00107">
    <property type="entry name" value="ADH_zinc_N"/>
    <property type="match status" value="1"/>
</dbReference>
<dbReference type="InterPro" id="IPR050129">
    <property type="entry name" value="Zn_alcohol_dh"/>
</dbReference>
<accession>A0AB35BVC6</accession>
<evidence type="ECO:0000313" key="10">
    <source>
        <dbReference type="Proteomes" id="UP000680020"/>
    </source>
</evidence>
<dbReference type="SMART" id="SM00829">
    <property type="entry name" value="PKS_ER"/>
    <property type="match status" value="1"/>
</dbReference>
<dbReference type="SUPFAM" id="SSF50129">
    <property type="entry name" value="GroES-like"/>
    <property type="match status" value="1"/>
</dbReference>
<evidence type="ECO:0000256" key="2">
    <source>
        <dbReference type="ARBA" id="ARBA00008072"/>
    </source>
</evidence>
<dbReference type="FunFam" id="3.40.50.720:FF:000068">
    <property type="entry name" value="Sorbitol dehydrogenase"/>
    <property type="match status" value="1"/>
</dbReference>
<dbReference type="AlphaFoldDB" id="A0AB35BVC6"/>
<evidence type="ECO:0000256" key="6">
    <source>
        <dbReference type="ARBA" id="ARBA00023027"/>
    </source>
</evidence>
<comment type="similarity">
    <text evidence="2 7">Belongs to the zinc-containing alcohol dehydrogenase family.</text>
</comment>
<gene>
    <name evidence="9" type="ORF">J7561_01790</name>
</gene>
<dbReference type="InterPro" id="IPR002328">
    <property type="entry name" value="ADH_Zn_CS"/>
</dbReference>
<dbReference type="Gene3D" id="3.90.180.10">
    <property type="entry name" value="Medium-chain alcohol dehydrogenases, catalytic domain"/>
    <property type="match status" value="1"/>
</dbReference>
<reference evidence="9" key="1">
    <citation type="submission" date="2021-03" db="EMBL/GenBank/DDBJ databases">
        <title>Identification and antibiotic profiling of Wohlfahrtiimonas chitiniclastica, an underestimated human pathogen.</title>
        <authorList>
            <person name="Kopf A."/>
            <person name="Bunk B."/>
            <person name="Coldewey S."/>
            <person name="Gunzer F."/>
            <person name="Riedel T."/>
            <person name="Schroettner P."/>
        </authorList>
    </citation>
    <scope>NUCLEOTIDE SEQUENCE</scope>
    <source>
        <strain evidence="9">DSM 100917</strain>
    </source>
</reference>
<evidence type="ECO:0000256" key="3">
    <source>
        <dbReference type="ARBA" id="ARBA00022723"/>
    </source>
</evidence>
<keyword evidence="5" id="KW-0560">Oxidoreductase</keyword>
<evidence type="ECO:0000256" key="7">
    <source>
        <dbReference type="RuleBase" id="RU361277"/>
    </source>
</evidence>
<dbReference type="GO" id="GO:0016616">
    <property type="term" value="F:oxidoreductase activity, acting on the CH-OH group of donors, NAD or NADP as acceptor"/>
    <property type="evidence" value="ECO:0007669"/>
    <property type="project" value="UniProtKB-ARBA"/>
</dbReference>
<dbReference type="Proteomes" id="UP000680020">
    <property type="component" value="Unassembled WGS sequence"/>
</dbReference>
<dbReference type="Gene3D" id="3.40.50.720">
    <property type="entry name" value="NAD(P)-binding Rossmann-like Domain"/>
    <property type="match status" value="1"/>
</dbReference>
<evidence type="ECO:0000256" key="4">
    <source>
        <dbReference type="ARBA" id="ARBA00022833"/>
    </source>
</evidence>
<dbReference type="PANTHER" id="PTHR43401">
    <property type="entry name" value="L-THREONINE 3-DEHYDROGENASE"/>
    <property type="match status" value="1"/>
</dbReference>
<organism evidence="9 10">
    <name type="scientific">Wohlfahrtiimonas chitiniclastica</name>
    <dbReference type="NCBI Taxonomy" id="400946"/>
    <lineage>
        <taxon>Bacteria</taxon>
        <taxon>Pseudomonadati</taxon>
        <taxon>Pseudomonadota</taxon>
        <taxon>Gammaproteobacteria</taxon>
        <taxon>Cardiobacteriales</taxon>
        <taxon>Ignatzschineriaceae</taxon>
        <taxon>Wohlfahrtiimonas</taxon>
    </lineage>
</organism>
<evidence type="ECO:0000256" key="5">
    <source>
        <dbReference type="ARBA" id="ARBA00023002"/>
    </source>
</evidence>
<dbReference type="SUPFAM" id="SSF51735">
    <property type="entry name" value="NAD(P)-binding Rossmann-fold domains"/>
    <property type="match status" value="1"/>
</dbReference>
<keyword evidence="4 7" id="KW-0862">Zinc</keyword>
<dbReference type="EMBL" id="JAGIBU010000001">
    <property type="protein sequence ID" value="MBS7823933.1"/>
    <property type="molecule type" value="Genomic_DNA"/>
</dbReference>
<dbReference type="CDD" id="cd08233">
    <property type="entry name" value="butanediol_DH_like"/>
    <property type="match status" value="1"/>
</dbReference>
<keyword evidence="6" id="KW-0520">NAD</keyword>
<dbReference type="InterPro" id="IPR036291">
    <property type="entry name" value="NAD(P)-bd_dom_sf"/>
</dbReference>
<evidence type="ECO:0000259" key="8">
    <source>
        <dbReference type="SMART" id="SM00829"/>
    </source>
</evidence>
<dbReference type="RefSeq" id="WP_213399763.1">
    <property type="nucleotide sequence ID" value="NZ_JAGIBT010000001.1"/>
</dbReference>
<protein>
    <submittedName>
        <fullName evidence="9">2,3-butanediol dehydrogenase</fullName>
    </submittedName>
</protein>
<dbReference type="InterPro" id="IPR013154">
    <property type="entry name" value="ADH-like_N"/>
</dbReference>
<dbReference type="InterPro" id="IPR020843">
    <property type="entry name" value="ER"/>
</dbReference>
<evidence type="ECO:0000256" key="1">
    <source>
        <dbReference type="ARBA" id="ARBA00001947"/>
    </source>
</evidence>
<keyword evidence="3 7" id="KW-0479">Metal-binding</keyword>
<dbReference type="InterPro" id="IPR013149">
    <property type="entry name" value="ADH-like_C"/>
</dbReference>
<comment type="cofactor">
    <cofactor evidence="1 7">
        <name>Zn(2+)</name>
        <dbReference type="ChEBI" id="CHEBI:29105"/>
    </cofactor>
</comment>
<comment type="caution">
    <text evidence="9">The sequence shown here is derived from an EMBL/GenBank/DDBJ whole genome shotgun (WGS) entry which is preliminary data.</text>
</comment>
<dbReference type="Pfam" id="PF08240">
    <property type="entry name" value="ADH_N"/>
    <property type="match status" value="1"/>
</dbReference>